<dbReference type="AlphaFoldDB" id="A0A6V8K9S7"/>
<reference evidence="2 3" key="1">
    <citation type="submission" date="2020-03" db="EMBL/GenBank/DDBJ databases">
        <title>Whole genome shotgun sequence of Phytohabitans houttuyneae NBRC 108639.</title>
        <authorList>
            <person name="Komaki H."/>
            <person name="Tamura T."/>
        </authorList>
    </citation>
    <scope>NUCLEOTIDE SEQUENCE [LARGE SCALE GENOMIC DNA]</scope>
    <source>
        <strain evidence="2 3">NBRC 108639</strain>
    </source>
</reference>
<dbReference type="EMBL" id="BLPF01000002">
    <property type="protein sequence ID" value="GFJ81972.1"/>
    <property type="molecule type" value="Genomic_DNA"/>
</dbReference>
<keyword evidence="3" id="KW-1185">Reference proteome</keyword>
<dbReference type="RefSeq" id="WP_173061882.1">
    <property type="nucleotide sequence ID" value="NZ_BLPF01000002.1"/>
</dbReference>
<accession>A0A6V8K9S7</accession>
<comment type="caution">
    <text evidence="2">The sequence shown here is derived from an EMBL/GenBank/DDBJ whole genome shotgun (WGS) entry which is preliminary data.</text>
</comment>
<evidence type="ECO:0000313" key="2">
    <source>
        <dbReference type="EMBL" id="GFJ81972.1"/>
    </source>
</evidence>
<reference evidence="2 3" key="2">
    <citation type="submission" date="2020-03" db="EMBL/GenBank/DDBJ databases">
        <authorList>
            <person name="Ichikawa N."/>
            <person name="Kimura A."/>
            <person name="Kitahashi Y."/>
            <person name="Uohara A."/>
        </authorList>
    </citation>
    <scope>NUCLEOTIDE SEQUENCE [LARGE SCALE GENOMIC DNA]</scope>
    <source>
        <strain evidence="2 3">NBRC 108639</strain>
    </source>
</reference>
<proteinExistence type="predicted"/>
<gene>
    <name evidence="2" type="ORF">Phou_061520</name>
</gene>
<evidence type="ECO:0000313" key="3">
    <source>
        <dbReference type="Proteomes" id="UP000482800"/>
    </source>
</evidence>
<name>A0A6V8K9S7_9ACTN</name>
<evidence type="ECO:0000256" key="1">
    <source>
        <dbReference type="SAM" id="MobiDB-lite"/>
    </source>
</evidence>
<sequence>MRRTLRGVSTTTNHASSNHRTTSALVWRELAKASFAVLSHVTPAGQPRSSGVVYRMIDRRMFVAVADDSWKARHIAANGQVAVTVPVRRGGVMALLLPIPPATISFRASAVVHPAGPLESGPLAEMLVSMLPTERQTSSRVIEITPEGLFVTYGLGVSLMQMRVPALARARVPVA</sequence>
<organism evidence="2 3">
    <name type="scientific">Phytohabitans houttuyneae</name>
    <dbReference type="NCBI Taxonomy" id="1076126"/>
    <lineage>
        <taxon>Bacteria</taxon>
        <taxon>Bacillati</taxon>
        <taxon>Actinomycetota</taxon>
        <taxon>Actinomycetes</taxon>
        <taxon>Micromonosporales</taxon>
        <taxon>Micromonosporaceae</taxon>
    </lineage>
</organism>
<dbReference type="InterPro" id="IPR012349">
    <property type="entry name" value="Split_barrel_FMN-bd"/>
</dbReference>
<feature type="region of interest" description="Disordered" evidence="1">
    <location>
        <begin position="1"/>
        <end position="20"/>
    </location>
</feature>
<dbReference type="SUPFAM" id="SSF50475">
    <property type="entry name" value="FMN-binding split barrel"/>
    <property type="match status" value="1"/>
</dbReference>
<feature type="compositionally biased region" description="Polar residues" evidence="1">
    <location>
        <begin position="7"/>
        <end position="20"/>
    </location>
</feature>
<protein>
    <submittedName>
        <fullName evidence="2">Uncharacterized protein</fullName>
    </submittedName>
</protein>
<dbReference type="Proteomes" id="UP000482800">
    <property type="component" value="Unassembled WGS sequence"/>
</dbReference>
<dbReference type="Gene3D" id="2.30.110.10">
    <property type="entry name" value="Electron Transport, Fmn-binding Protein, Chain A"/>
    <property type="match status" value="1"/>
</dbReference>